<dbReference type="Gene3D" id="3.40.640.10">
    <property type="entry name" value="Type I PLP-dependent aspartate aminotransferase-like (Major domain)"/>
    <property type="match status" value="1"/>
</dbReference>
<dbReference type="SUPFAM" id="SSF55904">
    <property type="entry name" value="Ornithine decarboxylase C-terminal domain"/>
    <property type="match status" value="1"/>
</dbReference>
<sequence length="472" mass="52995">MKPRRPLVDALIKFHKQQPFSFHVPGHKHGELSTLPKAMRNALAYDFTELTGLDDLHYPEEAIQEAEQLLSEVYDADHSSFLVNGSTVGNLAMVHAVCQEGDTVIVQRNSHKSIFHALELTKVKPVYVVPAWDETSRSVVGVALEEIQEAVAQYPDAKAVILTYPNYYGMAALDLKEIIAYCHSRNIPVLVDEAHGAHFQVGNPFPPSSLKFGADVVVHSAHKTLPAMTMGSFLHHNGNLVDGKKIKKYLRMLQSSSPSYLIMASLDDARAFVQQYSPEDRRSFEDKRTQFVESLAAIPTLEVFQSDDPLKLMLRVSGHSGFQLQQQLEKVKIYGELADPYQVMLILPLLKKTQTYPFADIRSRIKEAVQRVAEEPLEEITVKVAEQEKISVPELSFEEMDIEDREWIVYTKAIGRISAAMVVPYPPGVPLVLPGEKWTLAKLEELMDYLATGAQIQGEHRLSEKLICVLPQ</sequence>
<dbReference type="RefSeq" id="WP_301725068.1">
    <property type="nucleotide sequence ID" value="NZ_JAUJWV010000008.1"/>
</dbReference>
<dbReference type="Pfam" id="PF03711">
    <property type="entry name" value="OKR_DC_1_C"/>
    <property type="match status" value="1"/>
</dbReference>
<organism evidence="8 9">
    <name type="scientific">Planococcus shixiaomingii</name>
    <dbReference type="NCBI Taxonomy" id="3058393"/>
    <lineage>
        <taxon>Bacteria</taxon>
        <taxon>Bacillati</taxon>
        <taxon>Bacillota</taxon>
        <taxon>Bacilli</taxon>
        <taxon>Bacillales</taxon>
        <taxon>Caryophanaceae</taxon>
        <taxon>Planococcus</taxon>
    </lineage>
</organism>
<feature type="domain" description="Orn/Lys/Arg decarboxylases family 1 pyridoxal-P attachment site" evidence="6">
    <location>
        <begin position="6"/>
        <end position="277"/>
    </location>
</feature>
<dbReference type="InterPro" id="IPR036633">
    <property type="entry name" value="Prn/Lys/Arg_de-COase_C_sf"/>
</dbReference>
<dbReference type="EMBL" id="JAUJWV010000008">
    <property type="protein sequence ID" value="MDN7243792.1"/>
    <property type="molecule type" value="Genomic_DNA"/>
</dbReference>
<evidence type="ECO:0000256" key="1">
    <source>
        <dbReference type="ARBA" id="ARBA00001933"/>
    </source>
</evidence>
<dbReference type="PANTHER" id="PTHR43277">
    <property type="entry name" value="ARGININE DECARBOXYLASE"/>
    <property type="match status" value="1"/>
</dbReference>
<dbReference type="GO" id="GO:0008483">
    <property type="term" value="F:transaminase activity"/>
    <property type="evidence" value="ECO:0007669"/>
    <property type="project" value="UniProtKB-KW"/>
</dbReference>
<accession>A0ABT8N7C2</accession>
<evidence type="ECO:0000259" key="7">
    <source>
        <dbReference type="Pfam" id="PF03711"/>
    </source>
</evidence>
<dbReference type="InterPro" id="IPR052357">
    <property type="entry name" value="Orn_Lys_Arg_decarboxylase-I"/>
</dbReference>
<evidence type="ECO:0000256" key="5">
    <source>
        <dbReference type="ARBA" id="ARBA00023239"/>
    </source>
</evidence>
<evidence type="ECO:0000256" key="2">
    <source>
        <dbReference type="ARBA" id="ARBA00010671"/>
    </source>
</evidence>
<proteinExistence type="inferred from homology"/>
<evidence type="ECO:0000313" key="9">
    <source>
        <dbReference type="Proteomes" id="UP001172055"/>
    </source>
</evidence>
<dbReference type="Pfam" id="PF01276">
    <property type="entry name" value="OKR_DC_1"/>
    <property type="match status" value="1"/>
</dbReference>
<comment type="caution">
    <text evidence="8">The sequence shown here is derived from an EMBL/GenBank/DDBJ whole genome shotgun (WGS) entry which is preliminary data.</text>
</comment>
<evidence type="ECO:0000256" key="3">
    <source>
        <dbReference type="ARBA" id="ARBA00022793"/>
    </source>
</evidence>
<keyword evidence="8" id="KW-0808">Transferase</keyword>
<comment type="cofactor">
    <cofactor evidence="1">
        <name>pyridoxal 5'-phosphate</name>
        <dbReference type="ChEBI" id="CHEBI:597326"/>
    </cofactor>
</comment>
<keyword evidence="9" id="KW-1185">Reference proteome</keyword>
<protein>
    <submittedName>
        <fullName evidence="8">Aminotransferase class I/II-fold pyridoxal phosphate-dependent enzyme</fullName>
    </submittedName>
</protein>
<dbReference type="SUPFAM" id="SSF53383">
    <property type="entry name" value="PLP-dependent transferases"/>
    <property type="match status" value="1"/>
</dbReference>
<comment type="similarity">
    <text evidence="2">Belongs to the Orn/Lys/Arg decarboxylase class-I family.</text>
</comment>
<keyword evidence="4" id="KW-0663">Pyridoxal phosphate</keyword>
<dbReference type="InterPro" id="IPR015424">
    <property type="entry name" value="PyrdxlP-dep_Trfase"/>
</dbReference>
<dbReference type="InterPro" id="IPR008286">
    <property type="entry name" value="Prn/Lys/Arg_de-COase_C"/>
</dbReference>
<evidence type="ECO:0000259" key="6">
    <source>
        <dbReference type="Pfam" id="PF01276"/>
    </source>
</evidence>
<dbReference type="InterPro" id="IPR015421">
    <property type="entry name" value="PyrdxlP-dep_Trfase_major"/>
</dbReference>
<name>A0ABT8N7C2_9BACL</name>
<dbReference type="Gene3D" id="3.90.105.10">
    <property type="entry name" value="Molybdopterin biosynthesis moea protein, domain 2"/>
    <property type="match status" value="1"/>
</dbReference>
<dbReference type="Proteomes" id="UP001172055">
    <property type="component" value="Unassembled WGS sequence"/>
</dbReference>
<keyword evidence="8" id="KW-0032">Aminotransferase</keyword>
<dbReference type="PANTHER" id="PTHR43277:SF3">
    <property type="entry name" value="DECARBOXYLASE, PUTATIVE-RELATED"/>
    <property type="match status" value="1"/>
</dbReference>
<evidence type="ECO:0000256" key="4">
    <source>
        <dbReference type="ARBA" id="ARBA00022898"/>
    </source>
</evidence>
<gene>
    <name evidence="8" type="ORF">QWY14_18560</name>
</gene>
<evidence type="ECO:0000313" key="8">
    <source>
        <dbReference type="EMBL" id="MDN7243792.1"/>
    </source>
</evidence>
<feature type="domain" description="Orn/Lys/Arg decarboxylase C-terminal" evidence="7">
    <location>
        <begin position="384"/>
        <end position="454"/>
    </location>
</feature>
<keyword evidence="3" id="KW-0210">Decarboxylase</keyword>
<reference evidence="8 9" key="1">
    <citation type="submission" date="2023-06" db="EMBL/GenBank/DDBJ databases">
        <title>Novel species in genus Planococcus.</title>
        <authorList>
            <person name="Ning S."/>
        </authorList>
    </citation>
    <scope>NUCLEOTIDE SEQUENCE [LARGE SCALE GENOMIC DNA]</scope>
    <source>
        <strain evidence="8 9">N028</strain>
    </source>
</reference>
<keyword evidence="5" id="KW-0456">Lyase</keyword>
<dbReference type="InterPro" id="IPR000310">
    <property type="entry name" value="Orn/Lys/Arg_deCO2ase_major_dom"/>
</dbReference>